<evidence type="ECO:0000313" key="3">
    <source>
        <dbReference type="Proteomes" id="UP000031670"/>
    </source>
</evidence>
<protein>
    <submittedName>
        <fullName evidence="2">Membrane fusion protein</fullName>
    </submittedName>
</protein>
<accession>A0A0B8PA29</accession>
<dbReference type="InterPro" id="IPR050739">
    <property type="entry name" value="MFP"/>
</dbReference>
<evidence type="ECO:0000313" key="2">
    <source>
        <dbReference type="EMBL" id="GAM63246.1"/>
    </source>
</evidence>
<evidence type="ECO:0000256" key="1">
    <source>
        <dbReference type="SAM" id="Coils"/>
    </source>
</evidence>
<dbReference type="RefSeq" id="WP_261835899.1">
    <property type="nucleotide sequence ID" value="NZ_AP024882.1"/>
</dbReference>
<reference evidence="2 3" key="1">
    <citation type="submission" date="2015-01" db="EMBL/GenBank/DDBJ databases">
        <title>Vibrio sp. C5 JCM 19232 whole genome shotgun sequence.</title>
        <authorList>
            <person name="Sawabe T."/>
            <person name="Meirelles P."/>
            <person name="Feng G."/>
            <person name="Sayaka M."/>
            <person name="Hattori M."/>
            <person name="Ohkuma M."/>
        </authorList>
    </citation>
    <scope>NUCLEOTIDE SEQUENCE [LARGE SCALE GENOMIC DNA]</scope>
    <source>
        <strain evidence="2 3">JCM19232</strain>
    </source>
</reference>
<feature type="coiled-coil region" evidence="1">
    <location>
        <begin position="103"/>
        <end position="221"/>
    </location>
</feature>
<name>A0A0B8PA29_9VIBR</name>
<organism evidence="2 3">
    <name type="scientific">Vibrio ishigakensis</name>
    <dbReference type="NCBI Taxonomy" id="1481914"/>
    <lineage>
        <taxon>Bacteria</taxon>
        <taxon>Pseudomonadati</taxon>
        <taxon>Pseudomonadota</taxon>
        <taxon>Gammaproteobacteria</taxon>
        <taxon>Vibrionales</taxon>
        <taxon>Vibrionaceae</taxon>
        <taxon>Vibrio</taxon>
    </lineage>
</organism>
<reference evidence="2 3" key="2">
    <citation type="submission" date="2015-01" db="EMBL/GenBank/DDBJ databases">
        <authorList>
            <consortium name="NBRP consortium"/>
            <person name="Sawabe T."/>
            <person name="Meirelles P."/>
            <person name="Feng G."/>
            <person name="Sayaka M."/>
            <person name="Hattori M."/>
            <person name="Ohkuma M."/>
        </authorList>
    </citation>
    <scope>NUCLEOTIDE SEQUENCE [LARGE SCALE GENOMIC DNA]</scope>
    <source>
        <strain evidence="2 3">JCM19232</strain>
    </source>
</reference>
<sequence length="376" mass="42103">MDLLLILTYTAICVAIFKIFKIPLNKWTVPTAVLGGVVLVGTLVLLMNYNHPFTQIGGQVYNTTPIVPTVRGRVVEVNVEPDVFIRKGDPLFTIESKPFEAELMRKQADLAAAEQAVFQLESEYKAAQSETIRARAERDRVRQEFNRYNAGFKKGAFTAQQVDTRRQNLKGAQADLEAEIAIENSARVAYESEINGENTTVARLKAEVEQAQFNLDETVVRAPTDGYVTQLILRPGQMAVPLPIAPAMVFIHAEEYYYVGAFRQNSLQRLKPGFEAEFMFRSLPGQVFTGEVVNVIPAMAEGQVQASGQLIGTSAINTQGRALVKLKITDDIKQYKLPLGTNVEVAVYSDSFHHVSIMRKILIRMKSWQNYLYLDH</sequence>
<dbReference type="Gene3D" id="1.10.287.470">
    <property type="entry name" value="Helix hairpin bin"/>
    <property type="match status" value="1"/>
</dbReference>
<dbReference type="Proteomes" id="UP000031670">
    <property type="component" value="Unassembled WGS sequence"/>
</dbReference>
<keyword evidence="1" id="KW-0175">Coiled coil</keyword>
<dbReference type="SUPFAM" id="SSF111369">
    <property type="entry name" value="HlyD-like secretion proteins"/>
    <property type="match status" value="2"/>
</dbReference>
<gene>
    <name evidence="2" type="ORF">JCM19232_1393</name>
</gene>
<proteinExistence type="predicted"/>
<dbReference type="AlphaFoldDB" id="A0A0B8PA29"/>
<dbReference type="Gene3D" id="2.40.30.170">
    <property type="match status" value="1"/>
</dbReference>
<dbReference type="EMBL" id="BBSA01000008">
    <property type="protein sequence ID" value="GAM63246.1"/>
    <property type="molecule type" value="Genomic_DNA"/>
</dbReference>
<dbReference type="Gene3D" id="2.40.50.100">
    <property type="match status" value="1"/>
</dbReference>
<dbReference type="PANTHER" id="PTHR30386:SF18">
    <property type="entry name" value="INNER MEMBRANE PROTEIN YIAV-RELATED"/>
    <property type="match status" value="1"/>
</dbReference>
<dbReference type="PANTHER" id="PTHR30386">
    <property type="entry name" value="MEMBRANE FUSION SUBUNIT OF EMRAB-TOLC MULTIDRUG EFFLUX PUMP"/>
    <property type="match status" value="1"/>
</dbReference>
<comment type="caution">
    <text evidence="2">The sequence shown here is derived from an EMBL/GenBank/DDBJ whole genome shotgun (WGS) entry which is preliminary data.</text>
</comment>